<accession>A0A976BI61</accession>
<dbReference type="AlphaFoldDB" id="A0A976BI61"/>
<organism evidence="2 3">
    <name type="scientific">Cupriavidus oxalaticus</name>
    <dbReference type="NCBI Taxonomy" id="96344"/>
    <lineage>
        <taxon>Bacteria</taxon>
        <taxon>Pseudomonadati</taxon>
        <taxon>Pseudomonadota</taxon>
        <taxon>Betaproteobacteria</taxon>
        <taxon>Burkholderiales</taxon>
        <taxon>Burkholderiaceae</taxon>
        <taxon>Cupriavidus</taxon>
    </lineage>
</organism>
<dbReference type="InterPro" id="IPR025161">
    <property type="entry name" value="IS402-like_dom"/>
</dbReference>
<geneLocation type="plasmid" evidence="3">
    <name>co2235_mp</name>
</geneLocation>
<evidence type="ECO:0000259" key="1">
    <source>
        <dbReference type="Pfam" id="PF13340"/>
    </source>
</evidence>
<name>A0A976BI61_9BURK</name>
<dbReference type="PANTHER" id="PTHR30007:SF0">
    <property type="entry name" value="TRANSPOSASE"/>
    <property type="match status" value="1"/>
</dbReference>
<evidence type="ECO:0000313" key="2">
    <source>
        <dbReference type="EMBL" id="SPC20634.1"/>
    </source>
</evidence>
<protein>
    <submittedName>
        <fullName evidence="2">Transposase</fullName>
    </submittedName>
</protein>
<dbReference type="Proteomes" id="UP000256862">
    <property type="component" value="Plasmid CO2235_mp"/>
</dbReference>
<sequence length="111" mass="13264">MAAKTKRYPSDLTDMEWAAMEGLLPKPAQRGRRRKADLREVINALRYLVPSGCGWRMLPKDFPAWQTVYWWFRRLMRWFLFRTLHDIVLMLDRELEGRQRLPSAGVVEVSR</sequence>
<evidence type="ECO:0000313" key="3">
    <source>
        <dbReference type="Proteomes" id="UP000256862"/>
    </source>
</evidence>
<dbReference type="Pfam" id="PF13340">
    <property type="entry name" value="DUF4096"/>
    <property type="match status" value="1"/>
</dbReference>
<reference evidence="2 3" key="1">
    <citation type="submission" date="2018-01" db="EMBL/GenBank/DDBJ databases">
        <authorList>
            <person name="Clerissi C."/>
        </authorList>
    </citation>
    <scope>NUCLEOTIDE SEQUENCE [LARGE SCALE GENOMIC DNA]</scope>
    <source>
        <strain evidence="2">Cupriavidus oxalaticus LMG 2235</strain>
        <plasmid evidence="3">co2235_mp</plasmid>
    </source>
</reference>
<proteinExistence type="predicted"/>
<dbReference type="EMBL" id="OGUS01000138">
    <property type="protein sequence ID" value="SPC20634.1"/>
    <property type="molecule type" value="Genomic_DNA"/>
</dbReference>
<gene>
    <name evidence="2" type="ORF">CO2235_MP30009</name>
</gene>
<comment type="caution">
    <text evidence="2">The sequence shown here is derived from an EMBL/GenBank/DDBJ whole genome shotgun (WGS) entry which is preliminary data.</text>
</comment>
<feature type="domain" description="Insertion element IS402-like" evidence="1">
    <location>
        <begin position="12"/>
        <end position="84"/>
    </location>
</feature>
<dbReference type="PANTHER" id="PTHR30007">
    <property type="entry name" value="PHP DOMAIN PROTEIN"/>
    <property type="match status" value="1"/>
</dbReference>